<reference evidence="6 7" key="1">
    <citation type="submission" date="2016-02" db="EMBL/GenBank/DDBJ databases">
        <title>Genome analysis of coral dinoflagellate symbionts highlights evolutionary adaptations to a symbiotic lifestyle.</title>
        <authorList>
            <person name="Aranda M."/>
            <person name="Li Y."/>
            <person name="Liew Y.J."/>
            <person name="Baumgarten S."/>
            <person name="Simakov O."/>
            <person name="Wilson M."/>
            <person name="Piel J."/>
            <person name="Ashoor H."/>
            <person name="Bougouffa S."/>
            <person name="Bajic V.B."/>
            <person name="Ryu T."/>
            <person name="Ravasi T."/>
            <person name="Bayer T."/>
            <person name="Micklem G."/>
            <person name="Kim H."/>
            <person name="Bhak J."/>
            <person name="Lajeunesse T.C."/>
            <person name="Voolstra C.R."/>
        </authorList>
    </citation>
    <scope>NUCLEOTIDE SEQUENCE [LARGE SCALE GENOMIC DNA]</scope>
    <source>
        <strain evidence="6 7">CCMP2467</strain>
    </source>
</reference>
<evidence type="ECO:0000256" key="3">
    <source>
        <dbReference type="SAM" id="Phobius"/>
    </source>
</evidence>
<feature type="transmembrane region" description="Helical" evidence="3">
    <location>
        <begin position="408"/>
        <end position="430"/>
    </location>
</feature>
<dbReference type="Proteomes" id="UP000186817">
    <property type="component" value="Unassembled WGS sequence"/>
</dbReference>
<sequence>MRHSQRHALRSQGFSLATPAIAFLLLAEMTTTSAEYIFRPEGLTVCPADTLAVLSESDCGEAAEALGVSYMGTEDEPGYPNGCYQWDNRAVYFNYNTGRGESKSKIVCQVGATATTLFYSQFILHTFGSTICPADTRLVLTEFGCLEAAAALGFPRTVSTEDSPYHPNGCYLYSTGDFYFNFNEGQSNDQSQVVCELSGNATTSTTTTYFGQGYSGQGYILQTEGLTSCPSDTWPVWTISGCREAAAAFGLYLSRDANDSSYPHGCYMHNVSSELFVNYNEGRGNSNARVVCKEGLGANTTTTTTSSGPPFLLQIDSNFCPADTMPVLTEFECIEAAAAFGFIFDYSETYPYRPNGCYKWLATGMFYLNYHVGQASTDTMIVCKTSTPTVTLTPTVTPTASSGQDNAMLVPILMGMGGVIALLLSLWFVWQMCFSQGLKTQPDPAGGPVAVVNGGKATLRSDSKELVDPLNEMAMKSLPKYWTGCRESGNDDVNVKDDLGFDELIYVKHEHMEFFQDLINQTYRKITTQDRLCPTGKHDKTKGGCPCEQPGGDPGLPTGYQIKRVIRVEDSAIFSRYIHRRDQIKRSRSSCEAPDPEIFTRAAMEASNGLTEVLCDVDDGINEVYLWHGTQVRTGLAIAQDDFSLNFAGSGAGTMYGKGLYFSESCTKADEYAMDEPGGHYDGVRGLLLCRVCLGNFHYTLDREPSAIDKYTNGECDSTIGDRAKAVNTYREMVVYDRDQVYPEYLVLYERLHRGETPQLPPKEVPFLLELPLYWRNVGRNPYTEGFREHWMVKPMIRELIQRLANGSCGRDGAAPKVVLARRIEVHELDGNPESGHALTATILSEFHGDEAISVENMAPGLNETLLWHGTSQQAADAIAEIGFEVKKSGTHVRRFGHGVYLAEDLSKSLSYCSSSGNVKYVLLCRAVCGHMHYTEEKSHPDATSEAAKLGKHCVLANPERSGPREYIVLETGHVYPEYIVEFEDCLPVTLRYILKGFASGSDFFARRLAAGTPKAALRSKARPMAKNRTPTDPAESSELPAASSERREASTPSKAAPVTVPPRSRPPIGASTRKRPMAEAAAPPVIGAKRSAYPAAAPQNSWAKWAPRAKARPKEAPQPGDKRVLAEDAPPPSRPSKVQKVVPQRQMAPLRPGYDHPVVFADQSHNRGDVWVQFGDATSASNCQRALKRRMGLPDDPELEGLVEWVVDRVRRIPNRGVLEEACTLRCFYEWASAVENFLYAGFLSRRNTQTKQQDGRRGVVVVVVQGHPLLLEAVGIVVSMCKYLEEDDTAMMQTFFVTGGADSLEQLLALGGSRCPRQIPQEEWLLQSGAGKMYTDKQLEEARDFDQLLLDEEEERQWRLQREKQEEEEEQRFEEVHLVAGSVVQFDRETEGVRTVPVQPLKEAVGGDEAKESRKMASSGMMKWLGLLGRCGFDFFQQWRIWGLGDILDTEPDPSNVFARTRRPSWATMVDQCIHRHHLGVLRCPMSPRGRIPFHRETRQRSASTGAGGSETCETCGVQPSPAFLPGIVGKPPAGE</sequence>
<dbReference type="GO" id="GO:1990404">
    <property type="term" value="F:NAD+-protein mono-ADP-ribosyltransferase activity"/>
    <property type="evidence" value="ECO:0007669"/>
    <property type="project" value="TreeGrafter"/>
</dbReference>
<dbReference type="SUPFAM" id="SSF56399">
    <property type="entry name" value="ADP-ribosylation"/>
    <property type="match status" value="2"/>
</dbReference>
<feature type="signal peptide" evidence="4">
    <location>
        <begin position="1"/>
        <end position="34"/>
    </location>
</feature>
<dbReference type="OrthoDB" id="408212at2759"/>
<keyword evidence="1" id="KW-0328">Glycosyltransferase</keyword>
<evidence type="ECO:0000313" key="6">
    <source>
        <dbReference type="EMBL" id="OLQ08664.1"/>
    </source>
</evidence>
<feature type="compositionally biased region" description="Basic and acidic residues" evidence="2">
    <location>
        <begin position="1113"/>
        <end position="1127"/>
    </location>
</feature>
<feature type="region of interest" description="Disordered" evidence="2">
    <location>
        <begin position="1497"/>
        <end position="1517"/>
    </location>
</feature>
<feature type="region of interest" description="Disordered" evidence="2">
    <location>
        <begin position="1016"/>
        <end position="1081"/>
    </location>
</feature>
<dbReference type="InterPro" id="IPR012317">
    <property type="entry name" value="Poly(ADP-ribose)pol_cat_dom"/>
</dbReference>
<protein>
    <recommendedName>
        <fullName evidence="1">Poly [ADP-ribose] polymerase</fullName>
        <shortName evidence="1">PARP</shortName>
        <ecNumber evidence="1">2.4.2.-</ecNumber>
    </recommendedName>
</protein>
<dbReference type="PROSITE" id="PS51059">
    <property type="entry name" value="PARP_CATALYTIC"/>
    <property type="match status" value="2"/>
</dbReference>
<keyword evidence="7" id="KW-1185">Reference proteome</keyword>
<evidence type="ECO:0000256" key="4">
    <source>
        <dbReference type="SAM" id="SignalP"/>
    </source>
</evidence>
<dbReference type="PANTHER" id="PTHR45740:SF2">
    <property type="entry name" value="POLY [ADP-RIBOSE] POLYMERASE"/>
    <property type="match status" value="1"/>
</dbReference>
<feature type="region of interest" description="Disordered" evidence="2">
    <location>
        <begin position="1093"/>
        <end position="1144"/>
    </location>
</feature>
<keyword evidence="1" id="KW-0520">NAD</keyword>
<keyword evidence="1" id="KW-0808">Transferase</keyword>
<keyword evidence="4" id="KW-0732">Signal</keyword>
<feature type="domain" description="PARP catalytic" evidence="5">
    <location>
        <begin position="785"/>
        <end position="1006"/>
    </location>
</feature>
<keyword evidence="3" id="KW-0472">Membrane</keyword>
<dbReference type="EC" id="2.4.2.-" evidence="1"/>
<comment type="caution">
    <text evidence="6">The sequence shown here is derived from an EMBL/GenBank/DDBJ whole genome shotgun (WGS) entry which is preliminary data.</text>
</comment>
<feature type="compositionally biased region" description="Low complexity" evidence="2">
    <location>
        <begin position="1034"/>
        <end position="1044"/>
    </location>
</feature>
<feature type="chain" id="PRO_5013067944" description="Poly [ADP-ribose] polymerase" evidence="4">
    <location>
        <begin position="35"/>
        <end position="1538"/>
    </location>
</feature>
<keyword evidence="3" id="KW-0812">Transmembrane</keyword>
<evidence type="ECO:0000256" key="1">
    <source>
        <dbReference type="RuleBase" id="RU362114"/>
    </source>
</evidence>
<dbReference type="GO" id="GO:0003950">
    <property type="term" value="F:NAD+ poly-ADP-ribosyltransferase activity"/>
    <property type="evidence" value="ECO:0007669"/>
    <property type="project" value="UniProtKB-UniRule"/>
</dbReference>
<name>A0A1Q9EMK4_SYMMI</name>
<dbReference type="Gene3D" id="3.90.228.10">
    <property type="match status" value="2"/>
</dbReference>
<evidence type="ECO:0000313" key="7">
    <source>
        <dbReference type="Proteomes" id="UP000186817"/>
    </source>
</evidence>
<dbReference type="InterPro" id="IPR051712">
    <property type="entry name" value="ARTD-AVP"/>
</dbReference>
<dbReference type="Pfam" id="PF00644">
    <property type="entry name" value="PARP"/>
    <property type="match status" value="2"/>
</dbReference>
<dbReference type="EMBL" id="LSRX01000112">
    <property type="protein sequence ID" value="OLQ08664.1"/>
    <property type="molecule type" value="Genomic_DNA"/>
</dbReference>
<evidence type="ECO:0000256" key="2">
    <source>
        <dbReference type="SAM" id="MobiDB-lite"/>
    </source>
</evidence>
<dbReference type="GO" id="GO:0005634">
    <property type="term" value="C:nucleus"/>
    <property type="evidence" value="ECO:0007669"/>
    <property type="project" value="TreeGrafter"/>
</dbReference>
<gene>
    <name evidence="6" type="primary">Tnks</name>
    <name evidence="6" type="ORF">AK812_SmicGene7787</name>
</gene>
<dbReference type="PANTHER" id="PTHR45740">
    <property type="entry name" value="POLY [ADP-RIBOSE] POLYMERASE"/>
    <property type="match status" value="1"/>
</dbReference>
<evidence type="ECO:0000259" key="5">
    <source>
        <dbReference type="PROSITE" id="PS51059"/>
    </source>
</evidence>
<accession>A0A1Q9EMK4</accession>
<keyword evidence="3" id="KW-1133">Transmembrane helix</keyword>
<proteinExistence type="predicted"/>
<organism evidence="6 7">
    <name type="scientific">Symbiodinium microadriaticum</name>
    <name type="common">Dinoflagellate</name>
    <name type="synonym">Zooxanthella microadriatica</name>
    <dbReference type="NCBI Taxonomy" id="2951"/>
    <lineage>
        <taxon>Eukaryota</taxon>
        <taxon>Sar</taxon>
        <taxon>Alveolata</taxon>
        <taxon>Dinophyceae</taxon>
        <taxon>Suessiales</taxon>
        <taxon>Symbiodiniaceae</taxon>
        <taxon>Symbiodinium</taxon>
    </lineage>
</organism>
<feature type="domain" description="PARP catalytic" evidence="5">
    <location>
        <begin position="490"/>
        <end position="758"/>
    </location>
</feature>